<dbReference type="InterPro" id="IPR045010">
    <property type="entry name" value="MDR_fam"/>
</dbReference>
<dbReference type="InterPro" id="IPR013149">
    <property type="entry name" value="ADH-like_C"/>
</dbReference>
<dbReference type="EMBL" id="JBHTLK010000008">
    <property type="protein sequence ID" value="MFD1146146.1"/>
    <property type="molecule type" value="Genomic_DNA"/>
</dbReference>
<dbReference type="InterPro" id="IPR036291">
    <property type="entry name" value="NAD(P)-bd_dom_sf"/>
</dbReference>
<dbReference type="PANTHER" id="PTHR43205">
    <property type="entry name" value="PROSTAGLANDIN REDUCTASE"/>
    <property type="match status" value="1"/>
</dbReference>
<dbReference type="InterPro" id="IPR041694">
    <property type="entry name" value="ADH_N_2"/>
</dbReference>
<dbReference type="CDD" id="cd05288">
    <property type="entry name" value="PGDH"/>
    <property type="match status" value="1"/>
</dbReference>
<dbReference type="PANTHER" id="PTHR43205:SF7">
    <property type="entry name" value="PROSTAGLANDIN REDUCTASE 1"/>
    <property type="match status" value="1"/>
</dbReference>
<accession>A0ABW3QNJ5</accession>
<dbReference type="Pfam" id="PF00107">
    <property type="entry name" value="ADH_zinc_N"/>
    <property type="match status" value="1"/>
</dbReference>
<dbReference type="InterPro" id="IPR011032">
    <property type="entry name" value="GroES-like_sf"/>
</dbReference>
<dbReference type="EC" id="1.-.-.-" evidence="3"/>
<dbReference type="Pfam" id="PF16884">
    <property type="entry name" value="ADH_N_2"/>
    <property type="match status" value="1"/>
</dbReference>
<dbReference type="RefSeq" id="WP_380719588.1">
    <property type="nucleotide sequence ID" value="NZ_JBHTLK010000008.1"/>
</dbReference>
<evidence type="ECO:0000256" key="1">
    <source>
        <dbReference type="ARBA" id="ARBA00023002"/>
    </source>
</evidence>
<organism evidence="3 4">
    <name type="scientific">Saccharothrix hoggarensis</name>
    <dbReference type="NCBI Taxonomy" id="913853"/>
    <lineage>
        <taxon>Bacteria</taxon>
        <taxon>Bacillati</taxon>
        <taxon>Actinomycetota</taxon>
        <taxon>Actinomycetes</taxon>
        <taxon>Pseudonocardiales</taxon>
        <taxon>Pseudonocardiaceae</taxon>
        <taxon>Saccharothrix</taxon>
    </lineage>
</organism>
<reference evidence="4" key="1">
    <citation type="journal article" date="2019" name="Int. J. Syst. Evol. Microbiol.">
        <title>The Global Catalogue of Microorganisms (GCM) 10K type strain sequencing project: providing services to taxonomists for standard genome sequencing and annotation.</title>
        <authorList>
            <consortium name="The Broad Institute Genomics Platform"/>
            <consortium name="The Broad Institute Genome Sequencing Center for Infectious Disease"/>
            <person name="Wu L."/>
            <person name="Ma J."/>
        </authorList>
    </citation>
    <scope>NUCLEOTIDE SEQUENCE [LARGE SCALE GENOMIC DNA]</scope>
    <source>
        <strain evidence="4">CCUG 60214</strain>
    </source>
</reference>
<name>A0ABW3QNJ5_9PSEU</name>
<sequence length="337" mass="34932">MAPTTTREIRLAARPVGEPTPDHFTLATADLPELADGQVLVRNTWMSVDPYMRGRMDEGESYIPPFRLGEAMDGGAVGEVIASRADAVPVGSTVVHFLGWREHAVVDAAAATVVDTALAPAQAYLGVLGTPGLTAYVSLTETAPVRPGDVVFVSAAAGAVGSVAGQLARLLGASRVIGSVGGPVKAKKVVADFGFDVALDYKDGPLADRLASAAPAGVDVYLDHVGGDHLEAAIGAMRDGGRIALVGAVSQYNATGPVPGPNLYPAAVKQLSLRGMVVSSYLHRFPEYVERAAGWLADGSLRAEETVVDGLERAPEAFLGVLRGANTGKMLVRLDAR</sequence>
<evidence type="ECO:0000313" key="4">
    <source>
        <dbReference type="Proteomes" id="UP001597168"/>
    </source>
</evidence>
<dbReference type="GO" id="GO:0016491">
    <property type="term" value="F:oxidoreductase activity"/>
    <property type="evidence" value="ECO:0007669"/>
    <property type="project" value="UniProtKB-KW"/>
</dbReference>
<dbReference type="Gene3D" id="3.40.50.720">
    <property type="entry name" value="NAD(P)-binding Rossmann-like Domain"/>
    <property type="match status" value="1"/>
</dbReference>
<keyword evidence="4" id="KW-1185">Reference proteome</keyword>
<dbReference type="Gene3D" id="3.90.180.10">
    <property type="entry name" value="Medium-chain alcohol dehydrogenases, catalytic domain"/>
    <property type="match status" value="1"/>
</dbReference>
<evidence type="ECO:0000313" key="3">
    <source>
        <dbReference type="EMBL" id="MFD1146146.1"/>
    </source>
</evidence>
<dbReference type="SUPFAM" id="SSF50129">
    <property type="entry name" value="GroES-like"/>
    <property type="match status" value="1"/>
</dbReference>
<protein>
    <submittedName>
        <fullName evidence="3">NADP-dependent oxidoreductase</fullName>
        <ecNumber evidence="3">1.-.-.-</ecNumber>
    </submittedName>
</protein>
<dbReference type="SUPFAM" id="SSF51735">
    <property type="entry name" value="NAD(P)-binding Rossmann-fold domains"/>
    <property type="match status" value="1"/>
</dbReference>
<keyword evidence="1 3" id="KW-0560">Oxidoreductase</keyword>
<feature type="domain" description="Enoyl reductase (ER)" evidence="2">
    <location>
        <begin position="19"/>
        <end position="332"/>
    </location>
</feature>
<gene>
    <name evidence="3" type="ORF">ACFQ3T_03310</name>
</gene>
<dbReference type="Proteomes" id="UP001597168">
    <property type="component" value="Unassembled WGS sequence"/>
</dbReference>
<comment type="caution">
    <text evidence="3">The sequence shown here is derived from an EMBL/GenBank/DDBJ whole genome shotgun (WGS) entry which is preliminary data.</text>
</comment>
<dbReference type="InterPro" id="IPR020843">
    <property type="entry name" value="ER"/>
</dbReference>
<dbReference type="SMART" id="SM00829">
    <property type="entry name" value="PKS_ER"/>
    <property type="match status" value="1"/>
</dbReference>
<proteinExistence type="predicted"/>
<evidence type="ECO:0000259" key="2">
    <source>
        <dbReference type="SMART" id="SM00829"/>
    </source>
</evidence>